<evidence type="ECO:0008006" key="2">
    <source>
        <dbReference type="Google" id="ProtNLM"/>
    </source>
</evidence>
<gene>
    <name evidence="1" type="ORF">SDC9_35444</name>
</gene>
<accession>A0A644VDP2</accession>
<evidence type="ECO:0000313" key="1">
    <source>
        <dbReference type="EMBL" id="MPL89410.1"/>
    </source>
</evidence>
<reference evidence="1" key="1">
    <citation type="submission" date="2019-08" db="EMBL/GenBank/DDBJ databases">
        <authorList>
            <person name="Kucharzyk K."/>
            <person name="Murdoch R.W."/>
            <person name="Higgins S."/>
            <person name="Loffler F."/>
        </authorList>
    </citation>
    <scope>NUCLEOTIDE SEQUENCE</scope>
</reference>
<sequence>MAKRTYNISMVTVSIAALLAALLTFSYAPAQNREINDSLQTKLTRAQKDSIQAVKDSIRDAKPMYLESYFIPDSLKFKKIILWNHDSYLNRINKMLKQDTTADYNYHFLPFMKRDVGAEYLGVSGSASRYRNYFLREEVRDFTPFDPYIMYSFTKESHPFYNVKTPHTEFGYRGTLFAERVKEESNVHVLSTQNISPSMNITILYDRWGGKGILTKEATDNRTFSLTSNYLGKRYVMHGGYIFQSVKRDENGGIVDDRLVLDTLVEPREIPYNLNTAHNRLKRNSIFLTQSYGFPVKFSKGKDSKIEEGTAAFIGHSFEFATYYKLYTDKIDPSDTKGVAYYNEKFFIDPVESYDSVRLNKIENRVFLRIQPFSQSSIVSNLEGGVGHKYLSYFNYRPEFDSLGVKMDRYNNTYAYFGASGVFRKYFKWDGLAKIGLTGYEAGDIGIDANARLSLFPFKEGIHLDAKFKFENKSPNPLQRYFYSNHFKWDNEFGKTTETKIEAFMEIPVANLSASFGYSLSDNTIYYDKKGEIKQHLGILNVMAASLNYNFRLSSFHFHNRFLLQLTSDATVVPLPLLSANLRYFFQFNIVKNVMTMQLGADVTYHTKYYAPAYNPATGQFHIQDEREIGSVPYIDIFANVQWKKATIFIKYLNTAQGWPTGDYFSAHHYTMPRRTIQIGINWPFYVK</sequence>
<dbReference type="Pfam" id="PF14121">
    <property type="entry name" value="Porin_10"/>
    <property type="match status" value="1"/>
</dbReference>
<organism evidence="1">
    <name type="scientific">bioreactor metagenome</name>
    <dbReference type="NCBI Taxonomy" id="1076179"/>
    <lineage>
        <taxon>unclassified sequences</taxon>
        <taxon>metagenomes</taxon>
        <taxon>ecological metagenomes</taxon>
    </lineage>
</organism>
<dbReference type="EMBL" id="VSSQ01000279">
    <property type="protein sequence ID" value="MPL89410.1"/>
    <property type="molecule type" value="Genomic_DNA"/>
</dbReference>
<protein>
    <recommendedName>
        <fullName evidence="2">Porin</fullName>
    </recommendedName>
</protein>
<dbReference type="AlphaFoldDB" id="A0A644VDP2"/>
<comment type="caution">
    <text evidence="1">The sequence shown here is derived from an EMBL/GenBank/DDBJ whole genome shotgun (WGS) entry which is preliminary data.</text>
</comment>
<dbReference type="InterPro" id="IPR025631">
    <property type="entry name" value="Porin_10"/>
</dbReference>
<proteinExistence type="predicted"/>
<name>A0A644VDP2_9ZZZZ</name>